<evidence type="ECO:0000313" key="2">
    <source>
        <dbReference type="EMBL" id="RYP88681.1"/>
    </source>
</evidence>
<keyword evidence="1" id="KW-0472">Membrane</keyword>
<proteinExistence type="predicted"/>
<evidence type="ECO:0000313" key="3">
    <source>
        <dbReference type="Proteomes" id="UP000295198"/>
    </source>
</evidence>
<accession>A0A4Q4ZM41</accession>
<gene>
    <name evidence="2" type="ORF">EKO23_02000</name>
</gene>
<name>A0A4Q4ZM41_9ACTN</name>
<sequence length="148" mass="16042">MTSDYRLSPALAARLLGVSLVLWGAVVFAATAVVVLFAVPPVFLSVVVVACVAGVFATGWFLTRSTYVVRLDEDGYHVRFVRGAGVTRARWTDVEDAVTTVVAGAPCVVFRLRDGGSTTIPVDVLVGDRDDFVRQVRAHLDRHGRRAR</sequence>
<dbReference type="AlphaFoldDB" id="A0A4Q4ZM41"/>
<comment type="caution">
    <text evidence="2">The sequence shown here is derived from an EMBL/GenBank/DDBJ whole genome shotgun (WGS) entry which is preliminary data.</text>
</comment>
<dbReference type="EMBL" id="SDKM01000002">
    <property type="protein sequence ID" value="RYP88681.1"/>
    <property type="molecule type" value="Genomic_DNA"/>
</dbReference>
<dbReference type="Proteomes" id="UP000295198">
    <property type="component" value="Unassembled WGS sequence"/>
</dbReference>
<organism evidence="2 3">
    <name type="scientific">Nocardioides guangzhouensis</name>
    <dbReference type="NCBI Taxonomy" id="2497878"/>
    <lineage>
        <taxon>Bacteria</taxon>
        <taxon>Bacillati</taxon>
        <taxon>Actinomycetota</taxon>
        <taxon>Actinomycetes</taxon>
        <taxon>Propionibacteriales</taxon>
        <taxon>Nocardioidaceae</taxon>
        <taxon>Nocardioides</taxon>
    </lineage>
</organism>
<keyword evidence="1" id="KW-1133">Transmembrane helix</keyword>
<feature type="transmembrane region" description="Helical" evidence="1">
    <location>
        <begin position="42"/>
        <end position="62"/>
    </location>
</feature>
<keyword evidence="1" id="KW-0812">Transmembrane</keyword>
<dbReference type="RefSeq" id="WP_134713549.1">
    <property type="nucleotide sequence ID" value="NZ_SDKM01000002.1"/>
</dbReference>
<evidence type="ECO:0000256" key="1">
    <source>
        <dbReference type="SAM" id="Phobius"/>
    </source>
</evidence>
<protein>
    <submittedName>
        <fullName evidence="2">Uncharacterized protein</fullName>
    </submittedName>
</protein>
<keyword evidence="3" id="KW-1185">Reference proteome</keyword>
<reference evidence="2 3" key="1">
    <citation type="submission" date="2019-01" db="EMBL/GenBank/DDBJ databases">
        <title>Nocardioides guangzhouensis sp. nov., an actinobacterium isolated from soil.</title>
        <authorList>
            <person name="Fu Y."/>
            <person name="Cai Y."/>
            <person name="Lin Z."/>
            <person name="Chen P."/>
        </authorList>
    </citation>
    <scope>NUCLEOTIDE SEQUENCE [LARGE SCALE GENOMIC DNA]</scope>
    <source>
        <strain evidence="2 3">130</strain>
    </source>
</reference>
<feature type="transmembrane region" description="Helical" evidence="1">
    <location>
        <begin position="12"/>
        <end position="36"/>
    </location>
</feature>
<dbReference type="OrthoDB" id="3777848at2"/>